<accession>A0AAQ3NDH8</accession>
<dbReference type="GO" id="GO:0005689">
    <property type="term" value="C:U12-type spliceosomal complex"/>
    <property type="evidence" value="ECO:0007669"/>
    <property type="project" value="TreeGrafter"/>
</dbReference>
<evidence type="ECO:0000259" key="4">
    <source>
        <dbReference type="PROSITE" id="PS50102"/>
    </source>
</evidence>
<dbReference type="InterPro" id="IPR000504">
    <property type="entry name" value="RRM_dom"/>
</dbReference>
<dbReference type="AlphaFoldDB" id="A0AAQ3NDH8"/>
<evidence type="ECO:0000256" key="2">
    <source>
        <dbReference type="PROSITE-ProRule" id="PRU00176"/>
    </source>
</evidence>
<feature type="compositionally biased region" description="Acidic residues" evidence="3">
    <location>
        <begin position="371"/>
        <end position="383"/>
    </location>
</feature>
<protein>
    <recommendedName>
        <fullName evidence="4">RRM domain-containing protein</fullName>
    </recommendedName>
</protein>
<keyword evidence="6" id="KW-1185">Reference proteome</keyword>
<dbReference type="SUPFAM" id="SSF54928">
    <property type="entry name" value="RNA-binding domain, RBD"/>
    <property type="match status" value="1"/>
</dbReference>
<keyword evidence="1 2" id="KW-0694">RNA-binding</keyword>
<dbReference type="Proteomes" id="UP001374535">
    <property type="component" value="Chromosome 6"/>
</dbReference>
<evidence type="ECO:0000313" key="6">
    <source>
        <dbReference type="Proteomes" id="UP001374535"/>
    </source>
</evidence>
<feature type="region of interest" description="Disordered" evidence="3">
    <location>
        <begin position="216"/>
        <end position="256"/>
    </location>
</feature>
<reference evidence="5 6" key="1">
    <citation type="journal article" date="2023" name="Life. Sci Alliance">
        <title>Evolutionary insights into 3D genome organization and epigenetic landscape of Vigna mungo.</title>
        <authorList>
            <person name="Junaid A."/>
            <person name="Singh B."/>
            <person name="Bhatia S."/>
        </authorList>
    </citation>
    <scope>NUCLEOTIDE SEQUENCE [LARGE SCALE GENOMIC DNA]</scope>
    <source>
        <strain evidence="5">Urdbean</strain>
    </source>
</reference>
<dbReference type="InterPro" id="IPR045164">
    <property type="entry name" value="RBM41/RNPC3"/>
</dbReference>
<dbReference type="EMBL" id="CP144695">
    <property type="protein sequence ID" value="WVZ06643.1"/>
    <property type="molecule type" value="Genomic_DNA"/>
</dbReference>
<name>A0AAQ3NDH8_VIGMU</name>
<feature type="domain" description="RRM" evidence="4">
    <location>
        <begin position="501"/>
        <end position="597"/>
    </location>
</feature>
<organism evidence="5 6">
    <name type="scientific">Vigna mungo</name>
    <name type="common">Black gram</name>
    <name type="synonym">Phaseolus mungo</name>
    <dbReference type="NCBI Taxonomy" id="3915"/>
    <lineage>
        <taxon>Eukaryota</taxon>
        <taxon>Viridiplantae</taxon>
        <taxon>Streptophyta</taxon>
        <taxon>Embryophyta</taxon>
        <taxon>Tracheophyta</taxon>
        <taxon>Spermatophyta</taxon>
        <taxon>Magnoliopsida</taxon>
        <taxon>eudicotyledons</taxon>
        <taxon>Gunneridae</taxon>
        <taxon>Pentapetalae</taxon>
        <taxon>rosids</taxon>
        <taxon>fabids</taxon>
        <taxon>Fabales</taxon>
        <taxon>Fabaceae</taxon>
        <taxon>Papilionoideae</taxon>
        <taxon>50 kb inversion clade</taxon>
        <taxon>NPAAA clade</taxon>
        <taxon>indigoferoid/millettioid clade</taxon>
        <taxon>Phaseoleae</taxon>
        <taxon>Vigna</taxon>
    </lineage>
</organism>
<dbReference type="GO" id="GO:0097157">
    <property type="term" value="F:pre-mRNA intronic binding"/>
    <property type="evidence" value="ECO:0007669"/>
    <property type="project" value="TreeGrafter"/>
</dbReference>
<gene>
    <name evidence="5" type="ORF">V8G54_019989</name>
</gene>
<dbReference type="PANTHER" id="PTHR16105:SF0">
    <property type="entry name" value="RNA-BINDING REGION-CONTAINING PROTEIN 3"/>
    <property type="match status" value="1"/>
</dbReference>
<sequence length="617" mass="68010">MAYDSSPHGGVHQFVLEGTESKPLDTESAEPVTLLIKHLPEAIPHDTLSRIFANFGAFSVRPCSSARYLTAQGFDFPTVFLSLQFEGLECLNMTLETINLHLTLNNLLHVSLITKILFSVSKFAQDNNIYFEFFSHYWFAKSQESNGLLHGLLGSDGLFQFSSFPFTPRHVSVCSNKLKNCAFADFKNEMVASQAQRQLHGLRFLGKVLSAERASKLTGNGENSSGDQLGKDSKTSMLKNANVGKPVDGDTKSRGLPIPEPIADRLGVNYPFPPHLEYASYFKFLLVFVAIAKRDARYAYPPPDGNILTNIVNALIAVPRFYTQVLHLMNKMNIPAPFRMALPTPPLPPEVPAPPPPTVTINPQSAYLSSDESEMESSDEECDASTKKSGQKRARHEAIVGPAIDKGVAHESVGVKSATLVPKEIPVIKKNHVLKINIVPKATLNKHRDDETTQELQEPEKDVPDPSKFLTPDELEKGKLPPEEILSLPMFKNYTAGNPAPVLYVKNLAKDVIVDDFYYIFGKLSRLIVDTGSLFGSVEAAKSGLQVKLMQEGRMRGQAFLTFPSVELAHLALMTNDAFLIHSWGEDPALTTETTTLSNDSDMNASTYILLGLMDAM</sequence>
<evidence type="ECO:0000256" key="1">
    <source>
        <dbReference type="ARBA" id="ARBA00022884"/>
    </source>
</evidence>
<dbReference type="Gene3D" id="3.30.70.330">
    <property type="match status" value="2"/>
</dbReference>
<dbReference type="InterPro" id="IPR012677">
    <property type="entry name" value="Nucleotide-bd_a/b_plait_sf"/>
</dbReference>
<evidence type="ECO:0000256" key="3">
    <source>
        <dbReference type="SAM" id="MobiDB-lite"/>
    </source>
</evidence>
<feature type="compositionally biased region" description="Polar residues" evidence="3">
    <location>
        <begin position="217"/>
        <end position="227"/>
    </location>
</feature>
<dbReference type="GO" id="GO:0030626">
    <property type="term" value="F:U12 snRNA binding"/>
    <property type="evidence" value="ECO:0007669"/>
    <property type="project" value="TreeGrafter"/>
</dbReference>
<dbReference type="GO" id="GO:0000398">
    <property type="term" value="P:mRNA splicing, via spliceosome"/>
    <property type="evidence" value="ECO:0007669"/>
    <property type="project" value="TreeGrafter"/>
</dbReference>
<feature type="region of interest" description="Disordered" evidence="3">
    <location>
        <begin position="445"/>
        <end position="475"/>
    </location>
</feature>
<proteinExistence type="predicted"/>
<feature type="compositionally biased region" description="Pro residues" evidence="3">
    <location>
        <begin position="347"/>
        <end position="358"/>
    </location>
</feature>
<dbReference type="InterPro" id="IPR035979">
    <property type="entry name" value="RBD_domain_sf"/>
</dbReference>
<feature type="region of interest" description="Disordered" evidence="3">
    <location>
        <begin position="347"/>
        <end position="395"/>
    </location>
</feature>
<dbReference type="PANTHER" id="PTHR16105">
    <property type="entry name" value="RNA-BINDING REGION-CONTAINING PROTEIN 3"/>
    <property type="match status" value="1"/>
</dbReference>
<evidence type="ECO:0000313" key="5">
    <source>
        <dbReference type="EMBL" id="WVZ06643.1"/>
    </source>
</evidence>
<dbReference type="PROSITE" id="PS50102">
    <property type="entry name" value="RRM"/>
    <property type="match status" value="1"/>
</dbReference>